<name>A0ABT3FQR0_9BACT</name>
<keyword evidence="3" id="KW-1185">Reference proteome</keyword>
<feature type="compositionally biased region" description="Basic residues" evidence="1">
    <location>
        <begin position="197"/>
        <end position="210"/>
    </location>
</feature>
<organism evidence="2 3">
    <name type="scientific">Luteolibacter flavescens</name>
    <dbReference type="NCBI Taxonomy" id="1859460"/>
    <lineage>
        <taxon>Bacteria</taxon>
        <taxon>Pseudomonadati</taxon>
        <taxon>Verrucomicrobiota</taxon>
        <taxon>Verrucomicrobiia</taxon>
        <taxon>Verrucomicrobiales</taxon>
        <taxon>Verrucomicrobiaceae</taxon>
        <taxon>Luteolibacter</taxon>
    </lineage>
</organism>
<dbReference type="Proteomes" id="UP001207930">
    <property type="component" value="Unassembled WGS sequence"/>
</dbReference>
<gene>
    <name evidence="2" type="ORF">OKA04_12970</name>
</gene>
<feature type="region of interest" description="Disordered" evidence="1">
    <location>
        <begin position="185"/>
        <end position="217"/>
    </location>
</feature>
<evidence type="ECO:0000256" key="1">
    <source>
        <dbReference type="SAM" id="MobiDB-lite"/>
    </source>
</evidence>
<dbReference type="RefSeq" id="WP_264501599.1">
    <property type="nucleotide sequence ID" value="NZ_JAPDDS010000006.1"/>
</dbReference>
<evidence type="ECO:0000313" key="2">
    <source>
        <dbReference type="EMBL" id="MCW1885644.1"/>
    </source>
</evidence>
<feature type="compositionally biased region" description="Basic and acidic residues" evidence="1">
    <location>
        <begin position="185"/>
        <end position="196"/>
    </location>
</feature>
<reference evidence="2 3" key="1">
    <citation type="submission" date="2022-10" db="EMBL/GenBank/DDBJ databases">
        <title>Luteolibacter flavescens strain MCCC 1K03193, whole genome shotgun sequencing project.</title>
        <authorList>
            <person name="Zhao G."/>
            <person name="Shen L."/>
        </authorList>
    </citation>
    <scope>NUCLEOTIDE SEQUENCE [LARGE SCALE GENOMIC DNA]</scope>
    <source>
        <strain evidence="2 3">MCCC 1K03193</strain>
    </source>
</reference>
<protein>
    <submittedName>
        <fullName evidence="2">Uncharacterized protein</fullName>
    </submittedName>
</protein>
<sequence>MPTGDVTFPFLPKSNSFLARGMIWDIPLRDGSYACGRVYSPRRKSGKSRFSFWGALLDWHGSEKPTVQAISGPPVLWQGCFDVRSLAHSGSMMLDILPLEADDFMVPPVLTSLLNGIVTLGYDEERPATETEFRTLPIMCVWENNQSFIRIAEEVFLDGKPMHHERTPVENELLDKLGISAPGDLKKRQAEIARDWRRSKRAKPASRKSKTRVEKQS</sequence>
<comment type="caution">
    <text evidence="2">The sequence shown here is derived from an EMBL/GenBank/DDBJ whole genome shotgun (WGS) entry which is preliminary data.</text>
</comment>
<dbReference type="EMBL" id="JAPDDS010000006">
    <property type="protein sequence ID" value="MCW1885644.1"/>
    <property type="molecule type" value="Genomic_DNA"/>
</dbReference>
<accession>A0ABT3FQR0</accession>
<evidence type="ECO:0000313" key="3">
    <source>
        <dbReference type="Proteomes" id="UP001207930"/>
    </source>
</evidence>
<proteinExistence type="predicted"/>